<dbReference type="RefSeq" id="XP_060291171.1">
    <property type="nucleotide sequence ID" value="XM_060435055.1"/>
</dbReference>
<proteinExistence type="predicted"/>
<dbReference type="Pfam" id="PF22939">
    <property type="entry name" value="WHD_GPIID"/>
    <property type="match status" value="1"/>
</dbReference>
<evidence type="ECO:0000313" key="3">
    <source>
        <dbReference type="Proteomes" id="UP001172101"/>
    </source>
</evidence>
<sequence>MFSVFYEKLLADPIRFRWVECQFTALDSCARSQRQLDLLLASLPRSLDKTYERMLLGISEEPAEDARPALTLLCCSKEPLTVPELIEAIAVKLRDVPRLNPDGRLDDEEEIHQICPGLIELDRHPGSTRVTVRIAHFSL</sequence>
<dbReference type="Proteomes" id="UP001172101">
    <property type="component" value="Unassembled WGS sequence"/>
</dbReference>
<name>A0AA39ZYP3_9PEZI</name>
<dbReference type="GeneID" id="85318325"/>
<dbReference type="InterPro" id="IPR054471">
    <property type="entry name" value="GPIID_WHD"/>
</dbReference>
<organism evidence="2 3">
    <name type="scientific">Lasiosphaeria miniovina</name>
    <dbReference type="NCBI Taxonomy" id="1954250"/>
    <lineage>
        <taxon>Eukaryota</taxon>
        <taxon>Fungi</taxon>
        <taxon>Dikarya</taxon>
        <taxon>Ascomycota</taxon>
        <taxon>Pezizomycotina</taxon>
        <taxon>Sordariomycetes</taxon>
        <taxon>Sordariomycetidae</taxon>
        <taxon>Sordariales</taxon>
        <taxon>Lasiosphaeriaceae</taxon>
        <taxon>Lasiosphaeria</taxon>
    </lineage>
</organism>
<comment type="caution">
    <text evidence="2">The sequence shown here is derived from an EMBL/GenBank/DDBJ whole genome shotgun (WGS) entry which is preliminary data.</text>
</comment>
<reference evidence="2" key="1">
    <citation type="submission" date="2023-06" db="EMBL/GenBank/DDBJ databases">
        <title>Genome-scale phylogeny and comparative genomics of the fungal order Sordariales.</title>
        <authorList>
            <consortium name="Lawrence Berkeley National Laboratory"/>
            <person name="Hensen N."/>
            <person name="Bonometti L."/>
            <person name="Westerberg I."/>
            <person name="Brannstrom I.O."/>
            <person name="Guillou S."/>
            <person name="Cros-Aarteil S."/>
            <person name="Calhoun S."/>
            <person name="Haridas S."/>
            <person name="Kuo A."/>
            <person name="Mondo S."/>
            <person name="Pangilinan J."/>
            <person name="Riley R."/>
            <person name="LaButti K."/>
            <person name="Andreopoulos B."/>
            <person name="Lipzen A."/>
            <person name="Chen C."/>
            <person name="Yanf M."/>
            <person name="Daum C."/>
            <person name="Ng V."/>
            <person name="Clum A."/>
            <person name="Steindorff A."/>
            <person name="Ohm R."/>
            <person name="Martin F."/>
            <person name="Silar P."/>
            <person name="Natvig D."/>
            <person name="Lalanne C."/>
            <person name="Gautier V."/>
            <person name="Ament-velasquez S.L."/>
            <person name="Kruys A."/>
            <person name="Hutchinson M.I."/>
            <person name="Powell A.J."/>
            <person name="Barry K."/>
            <person name="Miller A.N."/>
            <person name="Grigoriev I.V."/>
            <person name="Debuchy R."/>
            <person name="Gladieux P."/>
            <person name="Thoren M.H."/>
            <person name="Johannesson H."/>
        </authorList>
    </citation>
    <scope>NUCLEOTIDE SEQUENCE</scope>
    <source>
        <strain evidence="2">SMH2392-1A</strain>
    </source>
</reference>
<protein>
    <recommendedName>
        <fullName evidence="1">GPI inositol-deacylase winged helix domain-containing protein</fullName>
    </recommendedName>
</protein>
<dbReference type="AlphaFoldDB" id="A0AA39ZYP3"/>
<dbReference type="EMBL" id="JAUIRO010000007">
    <property type="protein sequence ID" value="KAK0706077.1"/>
    <property type="molecule type" value="Genomic_DNA"/>
</dbReference>
<gene>
    <name evidence="2" type="ORF">B0T26DRAFT_442813</name>
</gene>
<feature type="domain" description="GPI inositol-deacylase winged helix" evidence="1">
    <location>
        <begin position="52"/>
        <end position="138"/>
    </location>
</feature>
<accession>A0AA39ZYP3</accession>
<evidence type="ECO:0000259" key="1">
    <source>
        <dbReference type="Pfam" id="PF22939"/>
    </source>
</evidence>
<evidence type="ECO:0000313" key="2">
    <source>
        <dbReference type="EMBL" id="KAK0706077.1"/>
    </source>
</evidence>
<keyword evidence="3" id="KW-1185">Reference proteome</keyword>